<evidence type="ECO:0000313" key="1">
    <source>
        <dbReference type="EMBL" id="KAJ7340729.1"/>
    </source>
</evidence>
<evidence type="ECO:0000313" key="2">
    <source>
        <dbReference type="Proteomes" id="UP001218218"/>
    </source>
</evidence>
<protein>
    <submittedName>
        <fullName evidence="1">Uncharacterized protein</fullName>
    </submittedName>
</protein>
<proteinExistence type="predicted"/>
<comment type="caution">
    <text evidence="1">The sequence shown here is derived from an EMBL/GenBank/DDBJ whole genome shotgun (WGS) entry which is preliminary data.</text>
</comment>
<dbReference type="AlphaFoldDB" id="A0AAD6ZUW6"/>
<organism evidence="1 2">
    <name type="scientific">Mycena albidolilacea</name>
    <dbReference type="NCBI Taxonomy" id="1033008"/>
    <lineage>
        <taxon>Eukaryota</taxon>
        <taxon>Fungi</taxon>
        <taxon>Dikarya</taxon>
        <taxon>Basidiomycota</taxon>
        <taxon>Agaricomycotina</taxon>
        <taxon>Agaricomycetes</taxon>
        <taxon>Agaricomycetidae</taxon>
        <taxon>Agaricales</taxon>
        <taxon>Marasmiineae</taxon>
        <taxon>Mycenaceae</taxon>
        <taxon>Mycena</taxon>
    </lineage>
</organism>
<reference evidence="1" key="1">
    <citation type="submission" date="2023-03" db="EMBL/GenBank/DDBJ databases">
        <title>Massive genome expansion in bonnet fungi (Mycena s.s.) driven by repeated elements and novel gene families across ecological guilds.</title>
        <authorList>
            <consortium name="Lawrence Berkeley National Laboratory"/>
            <person name="Harder C.B."/>
            <person name="Miyauchi S."/>
            <person name="Viragh M."/>
            <person name="Kuo A."/>
            <person name="Thoen E."/>
            <person name="Andreopoulos B."/>
            <person name="Lu D."/>
            <person name="Skrede I."/>
            <person name="Drula E."/>
            <person name="Henrissat B."/>
            <person name="Morin E."/>
            <person name="Kohler A."/>
            <person name="Barry K."/>
            <person name="LaButti K."/>
            <person name="Morin E."/>
            <person name="Salamov A."/>
            <person name="Lipzen A."/>
            <person name="Mereny Z."/>
            <person name="Hegedus B."/>
            <person name="Baldrian P."/>
            <person name="Stursova M."/>
            <person name="Weitz H."/>
            <person name="Taylor A."/>
            <person name="Grigoriev I.V."/>
            <person name="Nagy L.G."/>
            <person name="Martin F."/>
            <person name="Kauserud H."/>
        </authorList>
    </citation>
    <scope>NUCLEOTIDE SEQUENCE</scope>
    <source>
        <strain evidence="1">CBHHK002</strain>
    </source>
</reference>
<dbReference type="EMBL" id="JARIHO010000026">
    <property type="protein sequence ID" value="KAJ7340729.1"/>
    <property type="molecule type" value="Genomic_DNA"/>
</dbReference>
<keyword evidence="2" id="KW-1185">Reference proteome</keyword>
<dbReference type="Proteomes" id="UP001218218">
    <property type="component" value="Unassembled WGS sequence"/>
</dbReference>
<gene>
    <name evidence="1" type="ORF">DFH08DRAFT_811922</name>
</gene>
<name>A0AAD6ZUW6_9AGAR</name>
<sequence length="204" mass="23253">MQQLARNFTEHTWVSTRHLANAVDQCRRLFEDRCGVPRPDAENAWLEALHPPNKVVPAFHNSKRNLTKEQVPDDGRGKQYCLFNPGSSHIASYDLCHPIYYLKREWEQRMPKTVLYIWQTHSAPSRWAVESGLYIMLNGTTMEGFPFKIGHNVVCPSQSVDVWIHNRFGASGIRLGSGSSLESLRQPPEATWWLIRHAVTGGCG</sequence>
<accession>A0AAD6ZUW6</accession>